<accession>A0A0F4NHC5</accession>
<evidence type="ECO:0000313" key="1">
    <source>
        <dbReference type="EMBL" id="KJY81446.1"/>
    </source>
</evidence>
<gene>
    <name evidence="1" type="ORF">TW81_17985</name>
</gene>
<dbReference type="AlphaFoldDB" id="A0A0F4NHC5"/>
<dbReference type="EMBL" id="JXXV01000038">
    <property type="protein sequence ID" value="KJY81446.1"/>
    <property type="molecule type" value="Genomic_DNA"/>
</dbReference>
<dbReference type="Proteomes" id="UP000033673">
    <property type="component" value="Unassembled WGS sequence"/>
</dbReference>
<keyword evidence="2" id="KW-1185">Reference proteome</keyword>
<protein>
    <submittedName>
        <fullName evidence="1">Uncharacterized protein</fullName>
    </submittedName>
</protein>
<name>A0A0F4NHC5_9VIBR</name>
<proteinExistence type="predicted"/>
<dbReference type="STRING" id="579748.TW81_17985"/>
<reference evidence="1 2" key="1">
    <citation type="journal article" date="2015" name="BMC Genomics">
        <title>Genome mining reveals unlocked bioactive potential of marine Gram-negative bacteria.</title>
        <authorList>
            <person name="Machado H."/>
            <person name="Sonnenschein E.C."/>
            <person name="Melchiorsen J."/>
            <person name="Gram L."/>
        </authorList>
    </citation>
    <scope>NUCLEOTIDE SEQUENCE [LARGE SCALE GENOMIC DNA]</scope>
    <source>
        <strain evidence="1 2">S2757</strain>
    </source>
</reference>
<dbReference type="PATRIC" id="fig|579748.3.peg.3711"/>
<comment type="caution">
    <text evidence="1">The sequence shown here is derived from an EMBL/GenBank/DDBJ whole genome shotgun (WGS) entry which is preliminary data.</text>
</comment>
<sequence>MVPASELRFSYKGGFPRVTYKNNYSAMSISQNYFKLSLFLMWEVMSAKMHIGCLNYLVIFNDIDSVKYIMVISIFLVR</sequence>
<evidence type="ECO:0000313" key="2">
    <source>
        <dbReference type="Proteomes" id="UP000033673"/>
    </source>
</evidence>
<organism evidence="1 2">
    <name type="scientific">Vibrio galatheae</name>
    <dbReference type="NCBI Taxonomy" id="579748"/>
    <lineage>
        <taxon>Bacteria</taxon>
        <taxon>Pseudomonadati</taxon>
        <taxon>Pseudomonadota</taxon>
        <taxon>Gammaproteobacteria</taxon>
        <taxon>Vibrionales</taxon>
        <taxon>Vibrionaceae</taxon>
        <taxon>Vibrio</taxon>
    </lineage>
</organism>